<feature type="chain" id="PRO_5038722648" evidence="3">
    <location>
        <begin position="25"/>
        <end position="329"/>
    </location>
</feature>
<keyword evidence="6" id="KW-1185">Reference proteome</keyword>
<feature type="domain" description="DUF4349" evidence="4">
    <location>
        <begin position="77"/>
        <end position="299"/>
    </location>
</feature>
<keyword evidence="2" id="KW-0812">Transmembrane</keyword>
<protein>
    <submittedName>
        <fullName evidence="5">DUF4349 domain-containing protein</fullName>
    </submittedName>
</protein>
<dbReference type="PROSITE" id="PS51257">
    <property type="entry name" value="PROKAR_LIPOPROTEIN"/>
    <property type="match status" value="1"/>
</dbReference>
<evidence type="ECO:0000313" key="5">
    <source>
        <dbReference type="EMBL" id="MBC8536004.1"/>
    </source>
</evidence>
<evidence type="ECO:0000256" key="2">
    <source>
        <dbReference type="SAM" id="Phobius"/>
    </source>
</evidence>
<keyword evidence="2" id="KW-0472">Membrane</keyword>
<name>A0A926DDW0_9FIRM</name>
<evidence type="ECO:0000256" key="3">
    <source>
        <dbReference type="SAM" id="SignalP"/>
    </source>
</evidence>
<dbReference type="Proteomes" id="UP000620366">
    <property type="component" value="Unassembled WGS sequence"/>
</dbReference>
<dbReference type="EMBL" id="JACRSP010000002">
    <property type="protein sequence ID" value="MBC8536004.1"/>
    <property type="molecule type" value="Genomic_DNA"/>
</dbReference>
<evidence type="ECO:0000256" key="1">
    <source>
        <dbReference type="SAM" id="Coils"/>
    </source>
</evidence>
<dbReference type="AlphaFoldDB" id="A0A926DDW0"/>
<keyword evidence="2" id="KW-1133">Transmembrane helix</keyword>
<dbReference type="RefSeq" id="WP_249299760.1">
    <property type="nucleotide sequence ID" value="NZ_JACRSP010000002.1"/>
</dbReference>
<dbReference type="InterPro" id="IPR025645">
    <property type="entry name" value="DUF4349"/>
</dbReference>
<proteinExistence type="predicted"/>
<keyword evidence="1" id="KW-0175">Coiled coil</keyword>
<keyword evidence="3" id="KW-0732">Signal</keyword>
<evidence type="ECO:0000259" key="4">
    <source>
        <dbReference type="Pfam" id="PF14257"/>
    </source>
</evidence>
<feature type="transmembrane region" description="Helical" evidence="2">
    <location>
        <begin position="279"/>
        <end position="303"/>
    </location>
</feature>
<evidence type="ECO:0000313" key="6">
    <source>
        <dbReference type="Proteomes" id="UP000620366"/>
    </source>
</evidence>
<organism evidence="5 6">
    <name type="scientific">Feifania hominis</name>
    <dbReference type="NCBI Taxonomy" id="2763660"/>
    <lineage>
        <taxon>Bacteria</taxon>
        <taxon>Bacillati</taxon>
        <taxon>Bacillota</taxon>
        <taxon>Clostridia</taxon>
        <taxon>Eubacteriales</taxon>
        <taxon>Feifaniaceae</taxon>
        <taxon>Feifania</taxon>
    </lineage>
</organism>
<gene>
    <name evidence="5" type="ORF">H8695_04780</name>
</gene>
<accession>A0A926DDW0</accession>
<reference evidence="5" key="1">
    <citation type="submission" date="2020-08" db="EMBL/GenBank/DDBJ databases">
        <title>Genome public.</title>
        <authorList>
            <person name="Liu C."/>
            <person name="Sun Q."/>
        </authorList>
    </citation>
    <scope>NUCLEOTIDE SEQUENCE</scope>
    <source>
        <strain evidence="5">BX7</strain>
    </source>
</reference>
<comment type="caution">
    <text evidence="5">The sequence shown here is derived from an EMBL/GenBank/DDBJ whole genome shotgun (WGS) entry which is preliminary data.</text>
</comment>
<sequence>MKNRNSVRLLALAAVFVLVTALFAGCSAKASDYYTGETTSPGAPMENGFDMDVGAQPDPEFSGDGALVTPTEFDPSQKLIYRGYLQVESLRFDEAVAAAKALLAELGGFVESSSTSSDVYYPSDSDTAVPQNRYASFVYRVPQARFEEFMNSAGRIGNVVTSSSSAENITTQYLDTEARLKSLELQRDNLLAMMQKADRVEDMITIETRLSEVIYEIESYTSQLTNWQNQVDYSYVELNIREVVRYSDRQSVTLSFGQRISNALRRSWNNFVDFLQDGVISLIGIFPFLVLLAVAAVVVVVIVKLSLRRRKTPKPPVEPPQEQKDTSEQ</sequence>
<dbReference type="Pfam" id="PF14257">
    <property type="entry name" value="DUF4349"/>
    <property type="match status" value="1"/>
</dbReference>
<feature type="coiled-coil region" evidence="1">
    <location>
        <begin position="166"/>
        <end position="200"/>
    </location>
</feature>
<feature type="signal peptide" evidence="3">
    <location>
        <begin position="1"/>
        <end position="24"/>
    </location>
</feature>